<evidence type="ECO:0000256" key="3">
    <source>
        <dbReference type="ARBA" id="ARBA00022606"/>
    </source>
</evidence>
<accession>A0A834CHN8</accession>
<proteinExistence type="inferred from homology"/>
<evidence type="ECO:0000256" key="13">
    <source>
        <dbReference type="RuleBase" id="RU000688"/>
    </source>
</evidence>
<dbReference type="PANTHER" id="PTHR26451">
    <property type="entry name" value="G_PROTEIN_RECEP_F1_2 DOMAIN-CONTAINING PROTEIN"/>
    <property type="match status" value="1"/>
</dbReference>
<comment type="subcellular location">
    <subcellularLocation>
        <location evidence="1 14">Cell membrane</location>
        <topology evidence="1 14">Multi-pass membrane protein</topology>
    </subcellularLocation>
</comment>
<dbReference type="SUPFAM" id="SSF81321">
    <property type="entry name" value="Family A G protein-coupled receptor-like"/>
    <property type="match status" value="1"/>
</dbReference>
<dbReference type="GO" id="GO:0004930">
    <property type="term" value="F:G protein-coupled receptor activity"/>
    <property type="evidence" value="ECO:0007669"/>
    <property type="project" value="UniProtKB-KW"/>
</dbReference>
<reference evidence="16" key="1">
    <citation type="journal article" name="BMC Genomics">
        <title>Long-read sequencing and de novo genome assembly of marine medaka (Oryzias melastigma).</title>
        <authorList>
            <person name="Liang P."/>
            <person name="Saqib H.S.A."/>
            <person name="Ni X."/>
            <person name="Shen Y."/>
        </authorList>
    </citation>
    <scope>NUCLEOTIDE SEQUENCE</scope>
    <source>
        <strain evidence="16">Bigg-433</strain>
    </source>
</reference>
<dbReference type="Pfam" id="PF13853">
    <property type="entry name" value="7tm_4"/>
    <property type="match status" value="1"/>
</dbReference>
<keyword evidence="5 14" id="KW-0552">Olfaction</keyword>
<keyword evidence="11" id="KW-0325">Glycoprotein</keyword>
<dbReference type="FunFam" id="1.20.1070.10:FF:000024">
    <property type="entry name" value="Olfactory receptor"/>
    <property type="match status" value="1"/>
</dbReference>
<dbReference type="PANTHER" id="PTHR26451:SF847">
    <property type="entry name" value="ODORANT RECEPTOR-RELATED"/>
    <property type="match status" value="1"/>
</dbReference>
<keyword evidence="7 13" id="KW-0297">G-protein coupled receptor</keyword>
<dbReference type="PROSITE" id="PS00237">
    <property type="entry name" value="G_PROTEIN_RECEP_F1_1"/>
    <property type="match status" value="1"/>
</dbReference>
<dbReference type="InterPro" id="IPR017452">
    <property type="entry name" value="GPCR_Rhodpsn_7TM"/>
</dbReference>
<dbReference type="PRINTS" id="PR00237">
    <property type="entry name" value="GPCRRHODOPSN"/>
</dbReference>
<evidence type="ECO:0000256" key="12">
    <source>
        <dbReference type="ARBA" id="ARBA00023224"/>
    </source>
</evidence>
<evidence type="ECO:0000313" key="16">
    <source>
        <dbReference type="EMBL" id="KAF6726806.1"/>
    </source>
</evidence>
<feature type="domain" description="G-protein coupled receptors family 1 profile" evidence="15">
    <location>
        <begin position="71"/>
        <end position="319"/>
    </location>
</feature>
<keyword evidence="10 13" id="KW-0675">Receptor</keyword>
<dbReference type="InterPro" id="IPR000725">
    <property type="entry name" value="Olfact_rcpt"/>
</dbReference>
<keyword evidence="9" id="KW-1015">Disulfide bond</keyword>
<feature type="transmembrane region" description="Helical" evidence="14">
    <location>
        <begin position="55"/>
        <end position="81"/>
    </location>
</feature>
<keyword evidence="6 14" id="KW-1133">Transmembrane helix</keyword>
<feature type="transmembrane region" description="Helical" evidence="14">
    <location>
        <begin position="88"/>
        <end position="108"/>
    </location>
</feature>
<evidence type="ECO:0000256" key="11">
    <source>
        <dbReference type="ARBA" id="ARBA00023180"/>
    </source>
</evidence>
<keyword evidence="4 13" id="KW-0812">Transmembrane</keyword>
<evidence type="ECO:0000256" key="2">
    <source>
        <dbReference type="ARBA" id="ARBA00022475"/>
    </source>
</evidence>
<feature type="transmembrane region" description="Helical" evidence="14">
    <location>
        <begin position="268"/>
        <end position="289"/>
    </location>
</feature>
<dbReference type="InterPro" id="IPR052921">
    <property type="entry name" value="GPCR1_Superfamily_Member"/>
</dbReference>
<feature type="transmembrane region" description="Helical" evidence="14">
    <location>
        <begin position="171"/>
        <end position="192"/>
    </location>
</feature>
<protein>
    <recommendedName>
        <fullName evidence="14">Olfactory receptor</fullName>
    </recommendedName>
</protein>
<evidence type="ECO:0000259" key="15">
    <source>
        <dbReference type="PROSITE" id="PS50262"/>
    </source>
</evidence>
<evidence type="ECO:0000256" key="5">
    <source>
        <dbReference type="ARBA" id="ARBA00022725"/>
    </source>
</evidence>
<feature type="transmembrane region" description="Helical" evidence="14">
    <location>
        <begin position="128"/>
        <end position="150"/>
    </location>
</feature>
<gene>
    <name evidence="16" type="ORF">FQA47_010500</name>
</gene>
<dbReference type="GO" id="GO:0005886">
    <property type="term" value="C:plasma membrane"/>
    <property type="evidence" value="ECO:0007669"/>
    <property type="project" value="UniProtKB-SubCell"/>
</dbReference>
<dbReference type="PROSITE" id="PS50262">
    <property type="entry name" value="G_PROTEIN_RECEP_F1_2"/>
    <property type="match status" value="1"/>
</dbReference>
<evidence type="ECO:0000256" key="14">
    <source>
        <dbReference type="RuleBase" id="RU363047"/>
    </source>
</evidence>
<dbReference type="InterPro" id="IPR000276">
    <property type="entry name" value="GPCR_Rhodpsn"/>
</dbReference>
<feature type="transmembrane region" description="Helical" evidence="14">
    <location>
        <begin position="12"/>
        <end position="35"/>
    </location>
</feature>
<comment type="caution">
    <text evidence="16">The sequence shown here is derived from an EMBL/GenBank/DDBJ whole genome shotgun (WGS) entry which is preliminary data.</text>
</comment>
<name>A0A834CHN8_ORYME</name>
<dbReference type="GO" id="GO:0004984">
    <property type="term" value="F:olfactory receptor activity"/>
    <property type="evidence" value="ECO:0007669"/>
    <property type="project" value="InterPro"/>
</dbReference>
<comment type="similarity">
    <text evidence="13">Belongs to the G-protein coupled receptor 1 family.</text>
</comment>
<feature type="non-terminal residue" evidence="16">
    <location>
        <position position="340"/>
    </location>
</feature>
<evidence type="ECO:0000313" key="17">
    <source>
        <dbReference type="Proteomes" id="UP000646548"/>
    </source>
</evidence>
<evidence type="ECO:0000256" key="7">
    <source>
        <dbReference type="ARBA" id="ARBA00023040"/>
    </source>
</evidence>
<dbReference type="PRINTS" id="PR00245">
    <property type="entry name" value="OLFACTORYR"/>
</dbReference>
<feature type="transmembrane region" description="Helical" evidence="14">
    <location>
        <begin position="301"/>
        <end position="321"/>
    </location>
</feature>
<dbReference type="Proteomes" id="UP000646548">
    <property type="component" value="Unassembled WGS sequence"/>
</dbReference>
<evidence type="ECO:0000256" key="1">
    <source>
        <dbReference type="ARBA" id="ARBA00004651"/>
    </source>
</evidence>
<sequence>LFEKQHRTRTVLCRISDFFQSAVINHCFFISILTTDMNVTYISLEGHVEIEKYRYFYFFMMLTVYILIVCSNCTIVSLIVIHKNLHEPMYIFIAALLINSVLFSTNIYPKLLADFLSKEQIISYEACLLQIFVFYSLSGSEFLLLAAMSYDRYVSICKPLQYAILMKKMNVILLLGSAWIVPFCHLVVPIVGDANLELCSFSLKGIFCNNSINYLFCAGSKALLTFGLVTLFNIAILPMLFIIFTYAKILIVAYKSCKEVRRKAAQTCLPHLLVLINYSCLVTYDMIIIRLESNFSKSARFIMTLQMIMYNPLCNPIIYGLKMTEIYKHLKKLFYKIRHN</sequence>
<dbReference type="AlphaFoldDB" id="A0A834CHN8"/>
<dbReference type="GO" id="GO:0005549">
    <property type="term" value="F:odorant binding"/>
    <property type="evidence" value="ECO:0007669"/>
    <property type="project" value="TreeGrafter"/>
</dbReference>
<dbReference type="EMBL" id="WKFB01000320">
    <property type="protein sequence ID" value="KAF6726806.1"/>
    <property type="molecule type" value="Genomic_DNA"/>
</dbReference>
<evidence type="ECO:0000256" key="8">
    <source>
        <dbReference type="ARBA" id="ARBA00023136"/>
    </source>
</evidence>
<evidence type="ECO:0000256" key="6">
    <source>
        <dbReference type="ARBA" id="ARBA00022989"/>
    </source>
</evidence>
<dbReference type="Gene3D" id="1.20.1070.10">
    <property type="entry name" value="Rhodopsin 7-helix transmembrane proteins"/>
    <property type="match status" value="1"/>
</dbReference>
<keyword evidence="2 14" id="KW-1003">Cell membrane</keyword>
<keyword evidence="8 14" id="KW-0472">Membrane</keyword>
<evidence type="ECO:0000256" key="4">
    <source>
        <dbReference type="ARBA" id="ARBA00022692"/>
    </source>
</evidence>
<evidence type="ECO:0000256" key="10">
    <source>
        <dbReference type="ARBA" id="ARBA00023170"/>
    </source>
</evidence>
<evidence type="ECO:0000256" key="9">
    <source>
        <dbReference type="ARBA" id="ARBA00023157"/>
    </source>
</evidence>
<organism evidence="16 17">
    <name type="scientific">Oryzias melastigma</name>
    <name type="common">Marine medaka</name>
    <dbReference type="NCBI Taxonomy" id="30732"/>
    <lineage>
        <taxon>Eukaryota</taxon>
        <taxon>Metazoa</taxon>
        <taxon>Chordata</taxon>
        <taxon>Craniata</taxon>
        <taxon>Vertebrata</taxon>
        <taxon>Euteleostomi</taxon>
        <taxon>Actinopterygii</taxon>
        <taxon>Neopterygii</taxon>
        <taxon>Teleostei</taxon>
        <taxon>Neoteleostei</taxon>
        <taxon>Acanthomorphata</taxon>
        <taxon>Ovalentaria</taxon>
        <taxon>Atherinomorphae</taxon>
        <taxon>Beloniformes</taxon>
        <taxon>Adrianichthyidae</taxon>
        <taxon>Oryziinae</taxon>
        <taxon>Oryzias</taxon>
    </lineage>
</organism>
<feature type="non-terminal residue" evidence="16">
    <location>
        <position position="1"/>
    </location>
</feature>
<keyword evidence="12 13" id="KW-0807">Transducer</keyword>
<keyword evidence="3 14" id="KW-0716">Sensory transduction</keyword>
<feature type="transmembrane region" description="Helical" evidence="14">
    <location>
        <begin position="223"/>
        <end position="247"/>
    </location>
</feature>